<gene>
    <name evidence="1" type="ORF">D6851_07315</name>
</gene>
<keyword evidence="1" id="KW-0560">Oxidoreductase</keyword>
<keyword evidence="1" id="KW-0223">Dioxygenase</keyword>
<dbReference type="GO" id="GO:0051213">
    <property type="term" value="F:dioxygenase activity"/>
    <property type="evidence" value="ECO:0007669"/>
    <property type="project" value="UniProtKB-KW"/>
</dbReference>
<dbReference type="AlphaFoldDB" id="A0A420EMA1"/>
<proteinExistence type="predicted"/>
<evidence type="ECO:0000313" key="2">
    <source>
        <dbReference type="Proteomes" id="UP000284395"/>
    </source>
</evidence>
<protein>
    <submittedName>
        <fullName evidence="1">Homogentisate 1,2-dioxygenase</fullName>
    </submittedName>
</protein>
<sequence>MSALPSELAAWTYQGNAWTSATDLSNAQDVPVTLGQTADATLHPTPEMDFPVAAEKPGTNEDFGGLAKITVKKAGTYRVALGDDAWIDIISEGKALPSSAHAHGPACSTIHKMVDFQLVPGHYILQLAGSPTDKMPVLVTRLP</sequence>
<evidence type="ECO:0000313" key="1">
    <source>
        <dbReference type="EMBL" id="RKF21819.1"/>
    </source>
</evidence>
<accession>A0A420EMA1</accession>
<dbReference type="EMBL" id="RAPF01000003">
    <property type="protein sequence ID" value="RKF21819.1"/>
    <property type="molecule type" value="Genomic_DNA"/>
</dbReference>
<dbReference type="Proteomes" id="UP000284395">
    <property type="component" value="Unassembled WGS sequence"/>
</dbReference>
<name>A0A420EMA1_9SPHN</name>
<keyword evidence="2" id="KW-1185">Reference proteome</keyword>
<comment type="caution">
    <text evidence="1">The sequence shown here is derived from an EMBL/GenBank/DDBJ whole genome shotgun (WGS) entry which is preliminary data.</text>
</comment>
<organism evidence="1 2">
    <name type="scientific">Altericroceibacterium spongiae</name>
    <dbReference type="NCBI Taxonomy" id="2320269"/>
    <lineage>
        <taxon>Bacteria</taxon>
        <taxon>Pseudomonadati</taxon>
        <taxon>Pseudomonadota</taxon>
        <taxon>Alphaproteobacteria</taxon>
        <taxon>Sphingomonadales</taxon>
        <taxon>Erythrobacteraceae</taxon>
        <taxon>Altericroceibacterium</taxon>
    </lineage>
</organism>
<reference evidence="1 2" key="1">
    <citation type="submission" date="2018-09" db="EMBL/GenBank/DDBJ databases">
        <title>Altererythrobacter spongiae sp. nov., isolated from a marine sponge.</title>
        <authorList>
            <person name="Zhuang L."/>
            <person name="Luo L."/>
        </authorList>
    </citation>
    <scope>NUCLEOTIDE SEQUENCE [LARGE SCALE GENOMIC DNA]</scope>
    <source>
        <strain evidence="1 2">HN-Y73</strain>
    </source>
</reference>